<keyword evidence="5" id="KW-0186">Copper</keyword>
<gene>
    <name evidence="8" type="primary">copC</name>
    <name evidence="8" type="ORF">QGN17_06015</name>
</gene>
<sequence length="124" mass="13407">MYRKLAATCLAALAFTTAAQAHPKLLSTIPAAQSTDTKVRRIELHFSERLMPAFSGVDLVMTSMPGMKMAQPMQVALHSAVSPDGLTLTGTPDKPLSAGSYEVRYHVVSTDTHRVQAAYAFTVR</sequence>
<dbReference type="RefSeq" id="WP_281043589.1">
    <property type="nucleotide sequence ID" value="NZ_JARYGZ010000001.1"/>
</dbReference>
<comment type="subcellular location">
    <subcellularLocation>
        <location evidence="1">Periplasm</location>
    </subcellularLocation>
</comment>
<name>A0ABT6MYZ0_9SPHN</name>
<feature type="chain" id="PRO_5047531341" evidence="6">
    <location>
        <begin position="22"/>
        <end position="124"/>
    </location>
</feature>
<protein>
    <submittedName>
        <fullName evidence="8">Copper homeostasis periplasmic binding protein CopC</fullName>
    </submittedName>
</protein>
<dbReference type="Pfam" id="PF04234">
    <property type="entry name" value="CopC"/>
    <property type="match status" value="1"/>
</dbReference>
<proteinExistence type="inferred from homology"/>
<organism evidence="8 9">
    <name type="scientific">Sphingomonas oryzagri</name>
    <dbReference type="NCBI Taxonomy" id="3042314"/>
    <lineage>
        <taxon>Bacteria</taxon>
        <taxon>Pseudomonadati</taxon>
        <taxon>Pseudomonadota</taxon>
        <taxon>Alphaproteobacteria</taxon>
        <taxon>Sphingomonadales</taxon>
        <taxon>Sphingomonadaceae</taxon>
        <taxon>Sphingomonas</taxon>
    </lineage>
</organism>
<dbReference type="Proteomes" id="UP001160625">
    <property type="component" value="Unassembled WGS sequence"/>
</dbReference>
<evidence type="ECO:0000256" key="6">
    <source>
        <dbReference type="SAM" id="SignalP"/>
    </source>
</evidence>
<evidence type="ECO:0000256" key="4">
    <source>
        <dbReference type="ARBA" id="ARBA00022764"/>
    </source>
</evidence>
<dbReference type="Gene3D" id="2.60.40.1220">
    <property type="match status" value="1"/>
</dbReference>
<keyword evidence="4" id="KW-0574">Periplasm</keyword>
<dbReference type="EMBL" id="JARYGZ010000001">
    <property type="protein sequence ID" value="MDH7638279.1"/>
    <property type="molecule type" value="Genomic_DNA"/>
</dbReference>
<keyword evidence="9" id="KW-1185">Reference proteome</keyword>
<feature type="signal peptide" evidence="6">
    <location>
        <begin position="1"/>
        <end position="21"/>
    </location>
</feature>
<evidence type="ECO:0000256" key="2">
    <source>
        <dbReference type="ARBA" id="ARBA00010509"/>
    </source>
</evidence>
<evidence type="ECO:0000256" key="5">
    <source>
        <dbReference type="ARBA" id="ARBA00023008"/>
    </source>
</evidence>
<dbReference type="InterPro" id="IPR047685">
    <property type="entry name" value="CopC-like"/>
</dbReference>
<comment type="caution">
    <text evidence="8">The sequence shown here is derived from an EMBL/GenBank/DDBJ whole genome shotgun (WGS) entry which is preliminary data.</text>
</comment>
<evidence type="ECO:0000256" key="1">
    <source>
        <dbReference type="ARBA" id="ARBA00004418"/>
    </source>
</evidence>
<dbReference type="NCBIfam" id="NF033814">
    <property type="entry name" value="copper_CopC"/>
    <property type="match status" value="1"/>
</dbReference>
<dbReference type="InterPro" id="IPR014755">
    <property type="entry name" value="Cu-Rt/internalin_Ig-like"/>
</dbReference>
<accession>A0ABT6MYZ0</accession>
<evidence type="ECO:0000256" key="3">
    <source>
        <dbReference type="ARBA" id="ARBA00022729"/>
    </source>
</evidence>
<comment type="similarity">
    <text evidence="2">Belongs to the CopC family.</text>
</comment>
<evidence type="ECO:0000259" key="7">
    <source>
        <dbReference type="Pfam" id="PF04234"/>
    </source>
</evidence>
<reference evidence="8" key="1">
    <citation type="submission" date="2023-04" db="EMBL/GenBank/DDBJ databases">
        <title>Sphingomonas sp. MAHUQ-71 isolated from rice field.</title>
        <authorList>
            <person name="Huq M.A."/>
        </authorList>
    </citation>
    <scope>NUCLEOTIDE SEQUENCE</scope>
    <source>
        <strain evidence="8">MAHUQ-71</strain>
    </source>
</reference>
<dbReference type="InterPro" id="IPR007348">
    <property type="entry name" value="CopC_dom"/>
</dbReference>
<evidence type="ECO:0000313" key="9">
    <source>
        <dbReference type="Proteomes" id="UP001160625"/>
    </source>
</evidence>
<keyword evidence="3 6" id="KW-0732">Signal</keyword>
<evidence type="ECO:0000313" key="8">
    <source>
        <dbReference type="EMBL" id="MDH7638279.1"/>
    </source>
</evidence>
<feature type="domain" description="CopC" evidence="7">
    <location>
        <begin position="22"/>
        <end position="123"/>
    </location>
</feature>
<dbReference type="InterPro" id="IPR014756">
    <property type="entry name" value="Ig_E-set"/>
</dbReference>
<dbReference type="SUPFAM" id="SSF81296">
    <property type="entry name" value="E set domains"/>
    <property type="match status" value="1"/>
</dbReference>